<evidence type="ECO:0000259" key="2">
    <source>
        <dbReference type="Pfam" id="PF02517"/>
    </source>
</evidence>
<feature type="transmembrane region" description="Helical" evidence="1">
    <location>
        <begin position="137"/>
        <end position="157"/>
    </location>
</feature>
<evidence type="ECO:0000313" key="4">
    <source>
        <dbReference type="Proteomes" id="UP001155077"/>
    </source>
</evidence>
<keyword evidence="1" id="KW-0472">Membrane</keyword>
<keyword evidence="3" id="KW-0378">Hydrolase</keyword>
<keyword evidence="3" id="KW-0482">Metalloprotease</keyword>
<dbReference type="PANTHER" id="PTHR39430:SF1">
    <property type="entry name" value="PROTEASE"/>
    <property type="match status" value="1"/>
</dbReference>
<protein>
    <submittedName>
        <fullName evidence="3">CPBP family intramembrane metalloprotease</fullName>
    </submittedName>
</protein>
<feature type="transmembrane region" description="Helical" evidence="1">
    <location>
        <begin position="16"/>
        <end position="40"/>
    </location>
</feature>
<reference evidence="3" key="1">
    <citation type="submission" date="2022-06" db="EMBL/GenBank/DDBJ databases">
        <title>Gramella sediminis sp. nov., isolated from deep-sea sediment of the Indian Ocean.</title>
        <authorList>
            <person name="Yang L."/>
        </authorList>
    </citation>
    <scope>NUCLEOTIDE SEQUENCE</scope>
    <source>
        <strain evidence="3">HMD3159</strain>
    </source>
</reference>
<comment type="caution">
    <text evidence="3">The sequence shown here is derived from an EMBL/GenBank/DDBJ whole genome shotgun (WGS) entry which is preliminary data.</text>
</comment>
<feature type="transmembrane region" description="Helical" evidence="1">
    <location>
        <begin position="228"/>
        <end position="245"/>
    </location>
</feature>
<feature type="transmembrane region" description="Helical" evidence="1">
    <location>
        <begin position="201"/>
        <end position="221"/>
    </location>
</feature>
<feature type="transmembrane region" description="Helical" evidence="1">
    <location>
        <begin position="178"/>
        <end position="195"/>
    </location>
</feature>
<keyword evidence="1" id="KW-0812">Transmembrane</keyword>
<dbReference type="PANTHER" id="PTHR39430">
    <property type="entry name" value="MEMBRANE-ASSOCIATED PROTEASE-RELATED"/>
    <property type="match status" value="1"/>
</dbReference>
<keyword evidence="3" id="KW-0645">Protease</keyword>
<feature type="domain" description="CAAX prenyl protease 2/Lysostaphin resistance protein A-like" evidence="2">
    <location>
        <begin position="140"/>
        <end position="239"/>
    </location>
</feature>
<organism evidence="3 4">
    <name type="scientific">Gramella jeungdoensis</name>
    <dbReference type="NCBI Taxonomy" id="708091"/>
    <lineage>
        <taxon>Bacteria</taxon>
        <taxon>Pseudomonadati</taxon>
        <taxon>Bacteroidota</taxon>
        <taxon>Flavobacteriia</taxon>
        <taxon>Flavobacteriales</taxon>
        <taxon>Flavobacteriaceae</taxon>
        <taxon>Christiangramia</taxon>
    </lineage>
</organism>
<name>A0ABT0YYM9_9FLAO</name>
<evidence type="ECO:0000256" key="1">
    <source>
        <dbReference type="SAM" id="Phobius"/>
    </source>
</evidence>
<feature type="transmembrane region" description="Helical" evidence="1">
    <location>
        <begin position="60"/>
        <end position="82"/>
    </location>
</feature>
<proteinExistence type="predicted"/>
<keyword evidence="4" id="KW-1185">Reference proteome</keyword>
<dbReference type="RefSeq" id="WP_252110544.1">
    <property type="nucleotide sequence ID" value="NZ_JAMSCK010000001.1"/>
</dbReference>
<feature type="transmembrane region" description="Helical" evidence="1">
    <location>
        <begin position="265"/>
        <end position="284"/>
    </location>
</feature>
<evidence type="ECO:0000313" key="3">
    <source>
        <dbReference type="EMBL" id="MCM8568140.1"/>
    </source>
</evidence>
<sequence>MFISQVFKYQHDFWRYIIGVVTVVAGIIVGQIPLVIALFAEKGYEVLSMTDSEMMTALDSNYFLFLMLLTYAVALLFLLFIVKKLHEQPLRALTTSREKIDWSRFWFAFGLVSIFILITTIGDYFTNPGDYVLNFELKPFLILLVIAVIFVPLQTSFEEYFFRAYLMQGIGALSRNRWLPLIITSVIFGGLHFFNPEVTKLGNIIMIHYIGTGFLLGIMTLMDEGIELALGFHAANNLLTALIVTADWTAFQTNSIFKDVSEPSVGWDVLIPVVIIYPVFLYIMGRKYKWSNWKERLMGKVHKPQLLNVSEEN</sequence>
<dbReference type="Pfam" id="PF02517">
    <property type="entry name" value="Rce1-like"/>
    <property type="match status" value="1"/>
</dbReference>
<dbReference type="InterPro" id="IPR003675">
    <property type="entry name" value="Rce1/LyrA-like_dom"/>
</dbReference>
<dbReference type="EMBL" id="JAMSCK010000001">
    <property type="protein sequence ID" value="MCM8568140.1"/>
    <property type="molecule type" value="Genomic_DNA"/>
</dbReference>
<dbReference type="GO" id="GO:0008237">
    <property type="term" value="F:metallopeptidase activity"/>
    <property type="evidence" value="ECO:0007669"/>
    <property type="project" value="UniProtKB-KW"/>
</dbReference>
<feature type="transmembrane region" description="Helical" evidence="1">
    <location>
        <begin position="103"/>
        <end position="125"/>
    </location>
</feature>
<dbReference type="Proteomes" id="UP001155077">
    <property type="component" value="Unassembled WGS sequence"/>
</dbReference>
<accession>A0ABT0YYM9</accession>
<gene>
    <name evidence="3" type="ORF">NE848_02050</name>
</gene>
<keyword evidence="1" id="KW-1133">Transmembrane helix</keyword>